<dbReference type="RefSeq" id="WP_100234087.1">
    <property type="nucleotide sequence ID" value="NZ_PGVG01000020.1"/>
</dbReference>
<feature type="transmembrane region" description="Helical" evidence="10">
    <location>
        <begin position="148"/>
        <end position="170"/>
    </location>
</feature>
<evidence type="ECO:0000313" key="14">
    <source>
        <dbReference type="Proteomes" id="UP000231194"/>
    </source>
</evidence>
<dbReference type="AlphaFoldDB" id="A0A2M8R558"/>
<proteinExistence type="inferred from homology"/>
<evidence type="ECO:0000313" key="13">
    <source>
        <dbReference type="EMBL" id="PJG52952.1"/>
    </source>
</evidence>
<keyword evidence="5" id="KW-0547">Nucleotide-binding</keyword>
<protein>
    <submittedName>
        <fullName evidence="13">ABC transporter ATP-binding protein</fullName>
    </submittedName>
</protein>
<dbReference type="InterPro" id="IPR017871">
    <property type="entry name" value="ABC_transporter-like_CS"/>
</dbReference>
<keyword evidence="4 10" id="KW-0812">Transmembrane</keyword>
<dbReference type="SUPFAM" id="SSF90123">
    <property type="entry name" value="ABC transporter transmembrane region"/>
    <property type="match status" value="1"/>
</dbReference>
<keyword evidence="8 10" id="KW-0472">Membrane</keyword>
<dbReference type="SMART" id="SM00382">
    <property type="entry name" value="AAA"/>
    <property type="match status" value="1"/>
</dbReference>
<dbReference type="InterPro" id="IPR011527">
    <property type="entry name" value="ABC1_TM_dom"/>
</dbReference>
<evidence type="ECO:0000256" key="1">
    <source>
        <dbReference type="ARBA" id="ARBA00004651"/>
    </source>
</evidence>
<feature type="transmembrane region" description="Helical" evidence="10">
    <location>
        <begin position="30"/>
        <end position="51"/>
    </location>
</feature>
<dbReference type="EMBL" id="PGVG01000020">
    <property type="protein sequence ID" value="PJG52952.1"/>
    <property type="molecule type" value="Genomic_DNA"/>
</dbReference>
<dbReference type="GO" id="GO:0005886">
    <property type="term" value="C:plasma membrane"/>
    <property type="evidence" value="ECO:0007669"/>
    <property type="project" value="UniProtKB-SubCell"/>
</dbReference>
<evidence type="ECO:0000256" key="6">
    <source>
        <dbReference type="ARBA" id="ARBA00022840"/>
    </source>
</evidence>
<evidence type="ECO:0000256" key="10">
    <source>
        <dbReference type="SAM" id="Phobius"/>
    </source>
</evidence>
<evidence type="ECO:0000256" key="5">
    <source>
        <dbReference type="ARBA" id="ARBA00022741"/>
    </source>
</evidence>
<evidence type="ECO:0000256" key="7">
    <source>
        <dbReference type="ARBA" id="ARBA00022989"/>
    </source>
</evidence>
<dbReference type="PROSITE" id="PS50893">
    <property type="entry name" value="ABC_TRANSPORTER_2"/>
    <property type="match status" value="1"/>
</dbReference>
<dbReference type="InterPro" id="IPR003593">
    <property type="entry name" value="AAA+_ATPase"/>
</dbReference>
<evidence type="ECO:0000256" key="9">
    <source>
        <dbReference type="ARBA" id="ARBA00024722"/>
    </source>
</evidence>
<dbReference type="GO" id="GO:0005524">
    <property type="term" value="F:ATP binding"/>
    <property type="evidence" value="ECO:0007669"/>
    <property type="project" value="UniProtKB-KW"/>
</dbReference>
<dbReference type="CDD" id="cd03223">
    <property type="entry name" value="ABCD_peroxisomal_ALDP"/>
    <property type="match status" value="1"/>
</dbReference>
<dbReference type="Gene3D" id="3.40.50.300">
    <property type="entry name" value="P-loop containing nucleotide triphosphate hydrolases"/>
    <property type="match status" value="1"/>
</dbReference>
<dbReference type="InterPro" id="IPR050835">
    <property type="entry name" value="ABC_transporter_sub-D"/>
</dbReference>
<dbReference type="OrthoDB" id="9810134at2"/>
<comment type="subcellular location">
    <subcellularLocation>
        <location evidence="1">Cell membrane</location>
        <topology evidence="1">Multi-pass membrane protein</topology>
    </subcellularLocation>
</comment>
<evidence type="ECO:0000259" key="11">
    <source>
        <dbReference type="PROSITE" id="PS50893"/>
    </source>
</evidence>
<accession>A0A2M8R558</accession>
<evidence type="ECO:0000256" key="8">
    <source>
        <dbReference type="ARBA" id="ARBA00023136"/>
    </source>
</evidence>
<dbReference type="SUPFAM" id="SSF52540">
    <property type="entry name" value="P-loop containing nucleoside triphosphate hydrolases"/>
    <property type="match status" value="1"/>
</dbReference>
<keyword evidence="14" id="KW-1185">Reference proteome</keyword>
<feature type="transmembrane region" description="Helical" evidence="10">
    <location>
        <begin position="272"/>
        <end position="297"/>
    </location>
</feature>
<evidence type="ECO:0000259" key="12">
    <source>
        <dbReference type="PROSITE" id="PS50929"/>
    </source>
</evidence>
<comment type="function">
    <text evidence="9">Involved in beta-(1--&gt;2)glucan export. Transmembrane domains (TMD) form a pore in the inner membrane and the ATP-binding domain (NBD) is responsible for energy generation.</text>
</comment>
<dbReference type="PROSITE" id="PS50929">
    <property type="entry name" value="ABC_TM1F"/>
    <property type="match status" value="1"/>
</dbReference>
<dbReference type="InterPro" id="IPR036640">
    <property type="entry name" value="ABC1_TM_sf"/>
</dbReference>
<comment type="caution">
    <text evidence="13">The sequence shown here is derived from an EMBL/GenBank/DDBJ whole genome shotgun (WGS) entry which is preliminary data.</text>
</comment>
<dbReference type="GO" id="GO:0016887">
    <property type="term" value="F:ATP hydrolysis activity"/>
    <property type="evidence" value="ECO:0007669"/>
    <property type="project" value="InterPro"/>
</dbReference>
<feature type="transmembrane region" description="Helical" evidence="10">
    <location>
        <begin position="71"/>
        <end position="91"/>
    </location>
</feature>
<dbReference type="Pfam" id="PF00005">
    <property type="entry name" value="ABC_tran"/>
    <property type="match status" value="1"/>
</dbReference>
<keyword evidence="6 13" id="KW-0067">ATP-binding</keyword>
<dbReference type="PROSITE" id="PS00211">
    <property type="entry name" value="ABC_TRANSPORTER_1"/>
    <property type="match status" value="1"/>
</dbReference>
<keyword evidence="7 10" id="KW-1133">Transmembrane helix</keyword>
<dbReference type="InterPro" id="IPR027417">
    <property type="entry name" value="P-loop_NTPase"/>
</dbReference>
<sequence>MKNISATLAIVWRIAAPYFRSEDKWAGRGLLAAVVAMELALVAIDVLVNQWQNRFYSALQNSDWDTFVREIWIFVALAFTYIALAVYKLYLNQWLQIRWRQWLTRHYLGEWLGGATHYRMQLKGDAADNPDQRITEDVKNFVEQTLTIGLGLLSSIVTLFSFVIILWGLSNAAPLRLFGTDLMIPGYLCWGALIYAIFGTALTHWIGAPLVNLNFEQQRYEADFRFNLVRVRENSEQIALLRGEGAERVRLLDRFGFVIANWYGIMSRTKRLTAFTASYQQAAVIFPYVLVAPAFFAKKIQLGDMMQTASAFSSVQGALSFFVTAYRSLAEWRSIVARLDGFEMSVESAANLPAHEPAIALEVAGGGRHIDLEQLCVNLPNGTPLVAAKAFTIQTSERVLVTGPSGSGKSTLFRAIAGIWPFGTGTVVIPAKAKLMMLPQRPYFPIGVLRDAVVYPAAPGAFSAAQVRDALIAVGLPDLSGRLEEDGHWNRMLSLGEQQRLGLARALLHVPDYLFLDEATASLDEPSEARLYRLLAEKLPQATIVSIGHRSTLDAFHTRKVTLVKDGAIHVVGRGREPVEAEPTAAP</sequence>
<feature type="domain" description="ABC transmembrane type-1" evidence="12">
    <location>
        <begin position="29"/>
        <end position="331"/>
    </location>
</feature>
<keyword evidence="3" id="KW-0813">Transport</keyword>
<dbReference type="GO" id="GO:0140359">
    <property type="term" value="F:ABC-type transporter activity"/>
    <property type="evidence" value="ECO:0007669"/>
    <property type="project" value="InterPro"/>
</dbReference>
<dbReference type="Proteomes" id="UP000231194">
    <property type="component" value="Unassembled WGS sequence"/>
</dbReference>
<comment type="similarity">
    <text evidence="2">Belongs to the ABC transporter superfamily.</text>
</comment>
<evidence type="ECO:0000256" key="3">
    <source>
        <dbReference type="ARBA" id="ARBA00022448"/>
    </source>
</evidence>
<feature type="domain" description="ABC transporter" evidence="11">
    <location>
        <begin position="370"/>
        <end position="586"/>
    </location>
</feature>
<dbReference type="InterPro" id="IPR003439">
    <property type="entry name" value="ABC_transporter-like_ATP-bd"/>
</dbReference>
<feature type="transmembrane region" description="Helical" evidence="10">
    <location>
        <begin position="190"/>
        <end position="211"/>
    </location>
</feature>
<dbReference type="PANTHER" id="PTHR11384:SF59">
    <property type="entry name" value="LYSOSOMAL COBALAMIN TRANSPORTER ABCD4"/>
    <property type="match status" value="1"/>
</dbReference>
<dbReference type="PANTHER" id="PTHR11384">
    <property type="entry name" value="ATP-BINDING CASSETTE, SUB-FAMILY D MEMBER"/>
    <property type="match status" value="1"/>
</dbReference>
<dbReference type="Pfam" id="PF06472">
    <property type="entry name" value="ABC_membrane_2"/>
    <property type="match status" value="1"/>
</dbReference>
<evidence type="ECO:0000256" key="4">
    <source>
        <dbReference type="ARBA" id="ARBA00022692"/>
    </source>
</evidence>
<name>A0A2M8R558_9BRAD</name>
<gene>
    <name evidence="13" type="ORF">CVM73_22800</name>
</gene>
<dbReference type="Gene3D" id="1.20.1560.10">
    <property type="entry name" value="ABC transporter type 1, transmembrane domain"/>
    <property type="match status" value="1"/>
</dbReference>
<organism evidence="13 14">
    <name type="scientific">Bradyrhizobium forestalis</name>
    <dbReference type="NCBI Taxonomy" id="1419263"/>
    <lineage>
        <taxon>Bacteria</taxon>
        <taxon>Pseudomonadati</taxon>
        <taxon>Pseudomonadota</taxon>
        <taxon>Alphaproteobacteria</taxon>
        <taxon>Hyphomicrobiales</taxon>
        <taxon>Nitrobacteraceae</taxon>
        <taxon>Bradyrhizobium</taxon>
    </lineage>
</organism>
<reference evidence="13 14" key="1">
    <citation type="submission" date="2017-11" db="EMBL/GenBank/DDBJ databases">
        <title>Bradyrhizobium forestalis sp. nov., an efficient nitrogen-fixing bacterium isolated from nodules of forest legume species in the Amazon.</title>
        <authorList>
            <person name="Costa E.M."/>
            <person name="Guimaraes A."/>
            <person name="Carvalho T.S."/>
            <person name="Rodrigues T.L."/>
            <person name="Ribeiro P.R.A."/>
            <person name="Lebbe L."/>
            <person name="Willems A."/>
            <person name="Moreira F.M.S."/>
        </authorList>
    </citation>
    <scope>NUCLEOTIDE SEQUENCE [LARGE SCALE GENOMIC DNA]</scope>
    <source>
        <strain evidence="13 14">INPA54B</strain>
    </source>
</reference>
<evidence type="ECO:0000256" key="2">
    <source>
        <dbReference type="ARBA" id="ARBA00005417"/>
    </source>
</evidence>